<evidence type="ECO:0000313" key="12">
    <source>
        <dbReference type="Proteomes" id="UP000601041"/>
    </source>
</evidence>
<keyword evidence="6 10" id="KW-0472">Membrane</keyword>
<evidence type="ECO:0000256" key="3">
    <source>
        <dbReference type="ARBA" id="ARBA00022475"/>
    </source>
</evidence>
<comment type="caution">
    <text evidence="11">The sequence shown here is derived from an EMBL/GenBank/DDBJ whole genome shotgun (WGS) entry which is preliminary data.</text>
</comment>
<name>A0ABM8PKN8_9HYPH</name>
<feature type="region of interest" description="Disordered" evidence="9">
    <location>
        <begin position="251"/>
        <end position="285"/>
    </location>
</feature>
<evidence type="ECO:0000256" key="2">
    <source>
        <dbReference type="ARBA" id="ARBA00004236"/>
    </source>
</evidence>
<evidence type="ECO:0000256" key="9">
    <source>
        <dbReference type="SAM" id="MobiDB-lite"/>
    </source>
</evidence>
<comment type="similarity">
    <text evidence="8">Belongs to the FliO/MopB family.</text>
</comment>
<protein>
    <submittedName>
        <fullName evidence="11">PepSY domain-containing protein</fullName>
    </submittedName>
</protein>
<dbReference type="Proteomes" id="UP000601041">
    <property type="component" value="Unassembled WGS sequence"/>
</dbReference>
<evidence type="ECO:0000313" key="11">
    <source>
        <dbReference type="EMBL" id="CAD7035274.1"/>
    </source>
</evidence>
<keyword evidence="5 10" id="KW-1133">Transmembrane helix</keyword>
<feature type="compositionally biased region" description="Basic and acidic residues" evidence="9">
    <location>
        <begin position="111"/>
        <end position="123"/>
    </location>
</feature>
<keyword evidence="4 10" id="KW-0812">Transmembrane</keyword>
<organism evidence="11 12">
    <name type="scientific">Pseudorhizobium halotolerans</name>
    <dbReference type="NCBI Taxonomy" id="1233081"/>
    <lineage>
        <taxon>Bacteria</taxon>
        <taxon>Pseudomonadati</taxon>
        <taxon>Pseudomonadota</taxon>
        <taxon>Alphaproteobacteria</taxon>
        <taxon>Hyphomicrobiales</taxon>
        <taxon>Rhizobiaceae</taxon>
        <taxon>Rhizobium/Agrobacterium group</taxon>
        <taxon>Pseudorhizobium</taxon>
    </lineage>
</organism>
<feature type="compositionally biased region" description="Low complexity" evidence="9">
    <location>
        <begin position="152"/>
        <end position="181"/>
    </location>
</feature>
<keyword evidence="3" id="KW-1003">Cell membrane</keyword>
<evidence type="ECO:0000256" key="8">
    <source>
        <dbReference type="ARBA" id="ARBA00037937"/>
    </source>
</evidence>
<proteinExistence type="inferred from homology"/>
<evidence type="ECO:0000256" key="1">
    <source>
        <dbReference type="ARBA" id="ARBA00004117"/>
    </source>
</evidence>
<evidence type="ECO:0000256" key="4">
    <source>
        <dbReference type="ARBA" id="ARBA00022692"/>
    </source>
</evidence>
<feature type="region of interest" description="Disordered" evidence="9">
    <location>
        <begin position="111"/>
        <end position="196"/>
    </location>
</feature>
<evidence type="ECO:0000256" key="10">
    <source>
        <dbReference type="SAM" id="Phobius"/>
    </source>
</evidence>
<dbReference type="EMBL" id="CABFWE030000005">
    <property type="protein sequence ID" value="CAD7035274.1"/>
    <property type="molecule type" value="Genomic_DNA"/>
</dbReference>
<dbReference type="Pfam" id="PF04347">
    <property type="entry name" value="FliO"/>
    <property type="match status" value="1"/>
</dbReference>
<dbReference type="PANTHER" id="PTHR38766:SF1">
    <property type="entry name" value="FLAGELLAR PROTEIN FLIO"/>
    <property type="match status" value="1"/>
</dbReference>
<evidence type="ECO:0000256" key="5">
    <source>
        <dbReference type="ARBA" id="ARBA00022989"/>
    </source>
</evidence>
<dbReference type="PANTHER" id="PTHR38766">
    <property type="entry name" value="FLAGELLAR PROTEIN FLIO"/>
    <property type="match status" value="1"/>
</dbReference>
<feature type="transmembrane region" description="Helical" evidence="10">
    <location>
        <begin position="12"/>
        <end position="33"/>
    </location>
</feature>
<comment type="subcellular location">
    <subcellularLocation>
        <location evidence="1">Bacterial flagellum basal body</location>
    </subcellularLocation>
    <subcellularLocation>
        <location evidence="2">Cell membrane</location>
    </subcellularLocation>
</comment>
<reference evidence="11 12" key="1">
    <citation type="submission" date="2020-11" db="EMBL/GenBank/DDBJ databases">
        <authorList>
            <person name="Lassalle F."/>
        </authorList>
    </citation>
    <scope>NUCLEOTIDE SEQUENCE [LARGE SCALE GENOMIC DNA]</scope>
    <source>
        <strain evidence="11 12">AB21</strain>
    </source>
</reference>
<feature type="region of interest" description="Disordered" evidence="9">
    <location>
        <begin position="215"/>
        <end position="235"/>
    </location>
</feature>
<keyword evidence="12" id="KW-1185">Reference proteome</keyword>
<dbReference type="RefSeq" id="WP_142587681.1">
    <property type="nucleotide sequence ID" value="NZ_CABFWE030000005.1"/>
</dbReference>
<dbReference type="InterPro" id="IPR052205">
    <property type="entry name" value="FliO/MopB"/>
</dbReference>
<dbReference type="InterPro" id="IPR022781">
    <property type="entry name" value="Flagellar_biosynth_FliO"/>
</dbReference>
<accession>A0ABM8PKN8</accession>
<evidence type="ECO:0000256" key="7">
    <source>
        <dbReference type="ARBA" id="ARBA00023143"/>
    </source>
</evidence>
<keyword evidence="7" id="KW-0975">Bacterial flagellum</keyword>
<evidence type="ECO:0000256" key="6">
    <source>
        <dbReference type="ARBA" id="ARBA00023136"/>
    </source>
</evidence>
<gene>
    <name evidence="11" type="ORF">RHAB21_02377</name>
</gene>
<sequence length="299" mass="31236">MEEMLGAYGGRLIVAVVGVAIGLACLVGVLWVVRGRSGPSPFVRGGKNRQPRLQVLDAAAVDTRRRLVLVRRDDTEHLIMIGGPTDIVIESGIRANAPALAPEAAIVDAAVPDRRVPTEERKRTTPPPAAAASPGREALTAAARTSPPAEPQQPRATATTPPPVTDSSSPARAVATATSVVTPPPAAAEPQTRREPVLEEAADVLDAARSRVLQGPTVPVRPPPPEQAAPSVASPAAVLGSDFERILEEEMASNLASREKEAAPPRPVGKPALTGATPEPSLQDEMARIFGEMSVTREK</sequence>